<gene>
    <name evidence="3" type="ORF">SAMN04489712_111137</name>
</gene>
<evidence type="ECO:0000256" key="1">
    <source>
        <dbReference type="SAM" id="Phobius"/>
    </source>
</evidence>
<reference evidence="4" key="1">
    <citation type="submission" date="2016-10" db="EMBL/GenBank/DDBJ databases">
        <authorList>
            <person name="Varghese N."/>
            <person name="Submissions S."/>
        </authorList>
    </citation>
    <scope>NUCLEOTIDE SEQUENCE [LARGE SCALE GENOMIC DNA]</scope>
    <source>
        <strain evidence="4">DSM 43163</strain>
    </source>
</reference>
<keyword evidence="4" id="KW-1185">Reference proteome</keyword>
<evidence type="ECO:0000313" key="4">
    <source>
        <dbReference type="Proteomes" id="UP000236723"/>
    </source>
</evidence>
<dbReference type="Pfam" id="PF02517">
    <property type="entry name" value="Rce1-like"/>
    <property type="match status" value="1"/>
</dbReference>
<dbReference type="GO" id="GO:0004175">
    <property type="term" value="F:endopeptidase activity"/>
    <property type="evidence" value="ECO:0007669"/>
    <property type="project" value="UniProtKB-ARBA"/>
</dbReference>
<dbReference type="InterPro" id="IPR003675">
    <property type="entry name" value="Rce1/LyrA-like_dom"/>
</dbReference>
<name>A0A1H6CTP1_9ACTN</name>
<dbReference type="OrthoDB" id="8479405at2"/>
<keyword evidence="1" id="KW-1133">Transmembrane helix</keyword>
<dbReference type="AlphaFoldDB" id="A0A1H6CTP1"/>
<dbReference type="RefSeq" id="WP_103940198.1">
    <property type="nucleotide sequence ID" value="NZ_FNVO01000011.1"/>
</dbReference>
<keyword evidence="3" id="KW-0645">Protease</keyword>
<feature type="domain" description="CAAX prenyl protease 2/Lysostaphin resistance protein A-like" evidence="2">
    <location>
        <begin position="136"/>
        <end position="226"/>
    </location>
</feature>
<dbReference type="EMBL" id="FNVO01000011">
    <property type="protein sequence ID" value="SEG76218.1"/>
    <property type="molecule type" value="Genomic_DNA"/>
</dbReference>
<keyword evidence="1" id="KW-0812">Transmembrane</keyword>
<evidence type="ECO:0000313" key="3">
    <source>
        <dbReference type="EMBL" id="SEG76218.1"/>
    </source>
</evidence>
<keyword evidence="3" id="KW-0378">Hydrolase</keyword>
<proteinExistence type="predicted"/>
<evidence type="ECO:0000259" key="2">
    <source>
        <dbReference type="Pfam" id="PF02517"/>
    </source>
</evidence>
<dbReference type="Proteomes" id="UP000236723">
    <property type="component" value="Unassembled WGS sequence"/>
</dbReference>
<feature type="transmembrane region" description="Helical" evidence="1">
    <location>
        <begin position="191"/>
        <end position="209"/>
    </location>
</feature>
<organism evidence="3 4">
    <name type="scientific">Thermomonospora echinospora</name>
    <dbReference type="NCBI Taxonomy" id="1992"/>
    <lineage>
        <taxon>Bacteria</taxon>
        <taxon>Bacillati</taxon>
        <taxon>Actinomycetota</taxon>
        <taxon>Actinomycetes</taxon>
        <taxon>Streptosporangiales</taxon>
        <taxon>Thermomonosporaceae</taxon>
        <taxon>Thermomonospora</taxon>
    </lineage>
</organism>
<feature type="transmembrane region" description="Helical" evidence="1">
    <location>
        <begin position="95"/>
        <end position="118"/>
    </location>
</feature>
<sequence>MSEPPRARVWPAAALAVGTLLWFIPTIGQPLTEPIADALKGLGLLADGTDDDAAWFMATLVLRWAATVLLLVFVLTVERRPPSSLGLDKPHRKHLLVAASLALPMTMAGVGLHLLVTGGQPEQSTQTDQIIASLSTVQLAHLIINAAVVEELFFRGFLIERVIDLTGRPALAAAAAYAIFVGSHIPGSGWASSLTVVAVGALLPTILYARTRNLFPCIVAHTVGNAPLLLSG</sequence>
<feature type="transmembrane region" description="Helical" evidence="1">
    <location>
        <begin position="54"/>
        <end position="75"/>
    </location>
</feature>
<dbReference type="GO" id="GO:0006508">
    <property type="term" value="P:proteolysis"/>
    <property type="evidence" value="ECO:0007669"/>
    <property type="project" value="UniProtKB-KW"/>
</dbReference>
<accession>A0A1H6CTP1</accession>
<protein>
    <submittedName>
        <fullName evidence="3">Membrane protease YdiL, CAAX protease family</fullName>
    </submittedName>
</protein>
<keyword evidence="1" id="KW-0472">Membrane</keyword>
<dbReference type="GO" id="GO:0080120">
    <property type="term" value="P:CAAX-box protein maturation"/>
    <property type="evidence" value="ECO:0007669"/>
    <property type="project" value="UniProtKB-ARBA"/>
</dbReference>